<dbReference type="SUPFAM" id="SSF48264">
    <property type="entry name" value="Cytochrome P450"/>
    <property type="match status" value="1"/>
</dbReference>
<comment type="caution">
    <text evidence="9">The sequence shown here is derived from an EMBL/GenBank/DDBJ whole genome shotgun (WGS) entry which is preliminary data.</text>
</comment>
<dbReference type="CDD" id="cd02440">
    <property type="entry name" value="AdoMet_MTases"/>
    <property type="match status" value="1"/>
</dbReference>
<evidence type="ECO:0000256" key="3">
    <source>
        <dbReference type="ARBA" id="ARBA00022723"/>
    </source>
</evidence>
<proteinExistence type="inferred from homology"/>
<dbReference type="PRINTS" id="PR00385">
    <property type="entry name" value="P450"/>
</dbReference>
<feature type="domain" description="Methyltransferase" evidence="8">
    <location>
        <begin position="58"/>
        <end position="130"/>
    </location>
</feature>
<evidence type="ECO:0000313" key="10">
    <source>
        <dbReference type="Proteomes" id="UP000789342"/>
    </source>
</evidence>
<dbReference type="Gene3D" id="1.10.630.10">
    <property type="entry name" value="Cytochrome P450"/>
    <property type="match status" value="1"/>
</dbReference>
<keyword evidence="4" id="KW-0560">Oxidoreductase</keyword>
<comment type="cofactor">
    <cofactor evidence="7">
        <name>heme</name>
        <dbReference type="ChEBI" id="CHEBI:30413"/>
    </cofactor>
</comment>
<dbReference type="InterPro" id="IPR001128">
    <property type="entry name" value="Cyt_P450"/>
</dbReference>
<reference evidence="9" key="1">
    <citation type="submission" date="2021-06" db="EMBL/GenBank/DDBJ databases">
        <authorList>
            <person name="Kallberg Y."/>
            <person name="Tangrot J."/>
            <person name="Rosling A."/>
        </authorList>
    </citation>
    <scope>NUCLEOTIDE SEQUENCE</scope>
    <source>
        <strain evidence="9">CL551</strain>
    </source>
</reference>
<dbReference type="InterPro" id="IPR029063">
    <property type="entry name" value="SAM-dependent_MTases_sf"/>
</dbReference>
<keyword evidence="6" id="KW-0503">Monooxygenase</keyword>
<evidence type="ECO:0000256" key="6">
    <source>
        <dbReference type="ARBA" id="ARBA00023033"/>
    </source>
</evidence>
<name>A0A9N8YR45_9GLOM</name>
<evidence type="ECO:0000256" key="4">
    <source>
        <dbReference type="ARBA" id="ARBA00023002"/>
    </source>
</evidence>
<protein>
    <submittedName>
        <fullName evidence="9">10345_t:CDS:1</fullName>
    </submittedName>
</protein>
<dbReference type="Pfam" id="PF00067">
    <property type="entry name" value="p450"/>
    <property type="match status" value="1"/>
</dbReference>
<keyword evidence="3 7" id="KW-0479">Metal-binding</keyword>
<dbReference type="InterPro" id="IPR036396">
    <property type="entry name" value="Cyt_P450_sf"/>
</dbReference>
<comment type="similarity">
    <text evidence="1">Belongs to the cytochrome P450 family.</text>
</comment>
<evidence type="ECO:0000256" key="1">
    <source>
        <dbReference type="ARBA" id="ARBA00010617"/>
    </source>
</evidence>
<dbReference type="Proteomes" id="UP000789342">
    <property type="component" value="Unassembled WGS sequence"/>
</dbReference>
<keyword evidence="5 7" id="KW-0408">Iron</keyword>
<feature type="binding site" description="axial binding residue" evidence="7">
    <location>
        <position position="608"/>
    </location>
    <ligand>
        <name>heme</name>
        <dbReference type="ChEBI" id="CHEBI:30413"/>
    </ligand>
    <ligandPart>
        <name>Fe</name>
        <dbReference type="ChEBI" id="CHEBI:18248"/>
    </ligandPart>
</feature>
<evidence type="ECO:0000256" key="7">
    <source>
        <dbReference type="PIRSR" id="PIRSR602401-1"/>
    </source>
</evidence>
<accession>A0A9N8YR45</accession>
<dbReference type="Pfam" id="PF13649">
    <property type="entry name" value="Methyltransf_25"/>
    <property type="match status" value="1"/>
</dbReference>
<dbReference type="GO" id="GO:0020037">
    <property type="term" value="F:heme binding"/>
    <property type="evidence" value="ECO:0007669"/>
    <property type="project" value="InterPro"/>
</dbReference>
<sequence>MSTNLNVIPDDVTSYKTKEYWEKRYSEESPATTFDWFKTFQDLKLLFDKHLPNKEIKILMLGCGNSTLSEDMYDEGYHNIVNVDFSETVIENMKNRCVDRTGMTWLVMDIRDLKFLDEEFDVVIDKGTMDALMCDDGDVWNPKPEVVENVKREVDQVGVESRRKAFGKAVLERKHRNVRFHVHPLYISPTCKIPGPPVDHLFLGNVKNLIKAEPGGMQYEWAQKYGGFVCYHSLFNRPMLSITDPDLLHKIIVSNAYDFSKPPQMINDLKAALGCGLIIAEGVMHQKQRRMMMPAFSFSNVKEMIPTFVHVAHQLKSIWVTKIADGEERIVISPYFLKATLDVIGLVGFDYSFNNLTSSNELATAYDEIFNYEPTPLNTALKILATFIPFVRKIPFSINLRLDRAIKVVEKRSMQVIQEKKNLASKGKLQGRDLMSLLININENEKEDAEKMTDLELQYQVGVEDIIFLVFTLFPAFTSSMIFTDNDNPRCQEKLRQELIAAFPDPKFKPTFDDLNGLEYLNCVFKEVLRLAPSIPLVIRSPREDTVLNEYTIPKNTPIVIPIFAIHRLPSVWGEDAEEFKPERWQSIKTLDGNNFSYLPFFSGPRSCIGNKIALNEFKVFLSVLVRNFRFREVEDFKIKKIQGMALKAFPNIELWVSKVSEQEDEK</sequence>
<gene>
    <name evidence="9" type="ORF">AMORRO_LOCUS368</name>
</gene>
<dbReference type="PRINTS" id="PR00463">
    <property type="entry name" value="EP450I"/>
</dbReference>
<dbReference type="EMBL" id="CAJVPV010000090">
    <property type="protein sequence ID" value="CAG8442169.1"/>
    <property type="molecule type" value="Genomic_DNA"/>
</dbReference>
<dbReference type="AlphaFoldDB" id="A0A9N8YR45"/>
<dbReference type="OrthoDB" id="411785at2759"/>
<dbReference type="PANTHER" id="PTHR24291:SF50">
    <property type="entry name" value="BIFUNCTIONAL ALBAFLAVENONE MONOOXYGENASE_TERPENE SYNTHASE"/>
    <property type="match status" value="1"/>
</dbReference>
<keyword evidence="10" id="KW-1185">Reference proteome</keyword>
<evidence type="ECO:0000313" key="9">
    <source>
        <dbReference type="EMBL" id="CAG8442169.1"/>
    </source>
</evidence>
<dbReference type="GO" id="GO:0016705">
    <property type="term" value="F:oxidoreductase activity, acting on paired donors, with incorporation or reduction of molecular oxygen"/>
    <property type="evidence" value="ECO:0007669"/>
    <property type="project" value="InterPro"/>
</dbReference>
<dbReference type="InterPro" id="IPR050196">
    <property type="entry name" value="Cytochrome_P450_Monoox"/>
</dbReference>
<dbReference type="InterPro" id="IPR041698">
    <property type="entry name" value="Methyltransf_25"/>
</dbReference>
<evidence type="ECO:0000256" key="5">
    <source>
        <dbReference type="ARBA" id="ARBA00023004"/>
    </source>
</evidence>
<dbReference type="GO" id="GO:0005506">
    <property type="term" value="F:iron ion binding"/>
    <property type="evidence" value="ECO:0007669"/>
    <property type="project" value="InterPro"/>
</dbReference>
<dbReference type="SUPFAM" id="SSF53335">
    <property type="entry name" value="S-adenosyl-L-methionine-dependent methyltransferases"/>
    <property type="match status" value="1"/>
</dbReference>
<evidence type="ECO:0000259" key="8">
    <source>
        <dbReference type="Pfam" id="PF13649"/>
    </source>
</evidence>
<evidence type="ECO:0000256" key="2">
    <source>
        <dbReference type="ARBA" id="ARBA00022617"/>
    </source>
</evidence>
<dbReference type="Gene3D" id="3.40.50.150">
    <property type="entry name" value="Vaccinia Virus protein VP39"/>
    <property type="match status" value="1"/>
</dbReference>
<dbReference type="InterPro" id="IPR002401">
    <property type="entry name" value="Cyt_P450_E_grp-I"/>
</dbReference>
<dbReference type="PANTHER" id="PTHR24291">
    <property type="entry name" value="CYTOCHROME P450 FAMILY 4"/>
    <property type="match status" value="1"/>
</dbReference>
<dbReference type="GO" id="GO:0004497">
    <property type="term" value="F:monooxygenase activity"/>
    <property type="evidence" value="ECO:0007669"/>
    <property type="project" value="UniProtKB-KW"/>
</dbReference>
<organism evidence="9 10">
    <name type="scientific">Acaulospora morrowiae</name>
    <dbReference type="NCBI Taxonomy" id="94023"/>
    <lineage>
        <taxon>Eukaryota</taxon>
        <taxon>Fungi</taxon>
        <taxon>Fungi incertae sedis</taxon>
        <taxon>Mucoromycota</taxon>
        <taxon>Glomeromycotina</taxon>
        <taxon>Glomeromycetes</taxon>
        <taxon>Diversisporales</taxon>
        <taxon>Acaulosporaceae</taxon>
        <taxon>Acaulospora</taxon>
    </lineage>
</organism>
<keyword evidence="2 7" id="KW-0349">Heme</keyword>